<dbReference type="SMART" id="SM00382">
    <property type="entry name" value="AAA"/>
    <property type="match status" value="1"/>
</dbReference>
<proteinExistence type="inferred from homology"/>
<dbReference type="EMBL" id="CP003096">
    <property type="protein sequence ID" value="AER67366.1"/>
    <property type="molecule type" value="Genomic_DNA"/>
</dbReference>
<evidence type="ECO:0000256" key="1">
    <source>
        <dbReference type="ARBA" id="ARBA00005417"/>
    </source>
</evidence>
<dbReference type="STRING" id="580340.Tlie_1644"/>
<keyword evidence="3" id="KW-0547">Nucleotide-binding</keyword>
<keyword evidence="4" id="KW-0067">ATP-binding</keyword>
<dbReference type="PROSITE" id="PS50893">
    <property type="entry name" value="ABC_TRANSPORTER_2"/>
    <property type="match status" value="1"/>
</dbReference>
<evidence type="ECO:0000256" key="4">
    <source>
        <dbReference type="ARBA" id="ARBA00022840"/>
    </source>
</evidence>
<dbReference type="InterPro" id="IPR003593">
    <property type="entry name" value="AAA+_ATPase"/>
</dbReference>
<evidence type="ECO:0000313" key="7">
    <source>
        <dbReference type="Proteomes" id="UP000005868"/>
    </source>
</evidence>
<reference evidence="6 7" key="2">
    <citation type="journal article" date="2012" name="Stand. Genomic Sci.">
        <title>Genome sequence of the moderately thermophilic, amino-acid-degrading and sulfur-reducing bacterium Thermovirga lienii type strain (Cas60314(T)).</title>
        <authorList>
            <person name="Goker M."/>
            <person name="Saunders E."/>
            <person name="Lapidus A."/>
            <person name="Nolan M."/>
            <person name="Lucas S."/>
            <person name="Hammon N."/>
            <person name="Deshpande S."/>
            <person name="Cheng J.F."/>
            <person name="Han C."/>
            <person name="Tapia R."/>
            <person name="Goodwin L.A."/>
            <person name="Pitluck S."/>
            <person name="Liolios K."/>
            <person name="Mavromatis K."/>
            <person name="Pagani I."/>
            <person name="Ivanova N."/>
            <person name="Mikhailova N."/>
            <person name="Pati A."/>
            <person name="Chen A."/>
            <person name="Palaniappan K."/>
            <person name="Land M."/>
            <person name="Chang Y.J."/>
            <person name="Jeffries C.D."/>
            <person name="Brambilla E.M."/>
            <person name="Rohde M."/>
            <person name="Spring S."/>
            <person name="Detter J.C."/>
            <person name="Woyke T."/>
            <person name="Bristow J."/>
            <person name="Eisen J.A."/>
            <person name="Markowitz V."/>
            <person name="Hugenholtz P."/>
            <person name="Kyrpides N.C."/>
            <person name="Klenk H.P."/>
        </authorList>
    </citation>
    <scope>NUCLEOTIDE SEQUENCE [LARGE SCALE GENOMIC DNA]</scope>
    <source>
        <strain evidence="7">ATCC BAA-1197 / DSM 17291 / Cas60314</strain>
    </source>
</reference>
<evidence type="ECO:0000313" key="6">
    <source>
        <dbReference type="EMBL" id="AER67366.1"/>
    </source>
</evidence>
<dbReference type="eggNOG" id="COG1122">
    <property type="taxonomic scope" value="Bacteria"/>
</dbReference>
<dbReference type="GO" id="GO:0016887">
    <property type="term" value="F:ATP hydrolysis activity"/>
    <property type="evidence" value="ECO:0007669"/>
    <property type="project" value="InterPro"/>
</dbReference>
<evidence type="ECO:0000256" key="3">
    <source>
        <dbReference type="ARBA" id="ARBA00022741"/>
    </source>
</evidence>
<dbReference type="GO" id="GO:0005524">
    <property type="term" value="F:ATP binding"/>
    <property type="evidence" value="ECO:0007669"/>
    <property type="project" value="UniProtKB-KW"/>
</dbReference>
<dbReference type="PANTHER" id="PTHR43553">
    <property type="entry name" value="HEAVY METAL TRANSPORTER"/>
    <property type="match status" value="1"/>
</dbReference>
<dbReference type="AlphaFoldDB" id="G7V835"/>
<dbReference type="InterPro" id="IPR003439">
    <property type="entry name" value="ABC_transporter-like_ATP-bd"/>
</dbReference>
<organism evidence="6 7">
    <name type="scientific">Thermovirga lienii (strain ATCC BAA-1197 / DSM 17291 / Cas60314)</name>
    <dbReference type="NCBI Taxonomy" id="580340"/>
    <lineage>
        <taxon>Bacteria</taxon>
        <taxon>Thermotogati</taxon>
        <taxon>Synergistota</taxon>
        <taxon>Synergistia</taxon>
        <taxon>Synergistales</taxon>
        <taxon>Thermovirgaceae</taxon>
        <taxon>Thermovirga</taxon>
    </lineage>
</organism>
<dbReference type="Pfam" id="PF00005">
    <property type="entry name" value="ABC_tran"/>
    <property type="match status" value="1"/>
</dbReference>
<protein>
    <submittedName>
        <fullName evidence="6">ABC transporter related protein</fullName>
    </submittedName>
</protein>
<dbReference type="GO" id="GO:0042626">
    <property type="term" value="F:ATPase-coupled transmembrane transporter activity"/>
    <property type="evidence" value="ECO:0007669"/>
    <property type="project" value="TreeGrafter"/>
</dbReference>
<dbReference type="OrthoDB" id="9784332at2"/>
<dbReference type="SUPFAM" id="SSF52540">
    <property type="entry name" value="P-loop containing nucleoside triphosphate hydrolases"/>
    <property type="match status" value="1"/>
</dbReference>
<reference evidence="7" key="1">
    <citation type="submission" date="2011-10" db="EMBL/GenBank/DDBJ databases">
        <title>The complete genome of chromosome of Thermovirga lienii DSM 17291.</title>
        <authorList>
            <consortium name="US DOE Joint Genome Institute (JGI-PGF)"/>
            <person name="Lucas S."/>
            <person name="Copeland A."/>
            <person name="Lapidus A."/>
            <person name="Glavina del Rio T."/>
            <person name="Dalin E."/>
            <person name="Tice H."/>
            <person name="Bruce D."/>
            <person name="Goodwin L."/>
            <person name="Pitluck S."/>
            <person name="Peters L."/>
            <person name="Mikhailova N."/>
            <person name="Saunders E."/>
            <person name="Kyrpides N."/>
            <person name="Mavromatis K."/>
            <person name="Ivanova N."/>
            <person name="Last F.I."/>
            <person name="Brettin T."/>
            <person name="Detter J.C."/>
            <person name="Han C."/>
            <person name="Larimer F."/>
            <person name="Land M."/>
            <person name="Hauser L."/>
            <person name="Markowitz V."/>
            <person name="Cheng J.-F."/>
            <person name="Hugenholtz P."/>
            <person name="Woyke T."/>
            <person name="Wu D."/>
            <person name="Spring S."/>
            <person name="Schroeder M."/>
            <person name="Brambilla E.-M."/>
            <person name="Klenk H.-P."/>
            <person name="Eisen J.A."/>
        </authorList>
    </citation>
    <scope>NUCLEOTIDE SEQUENCE [LARGE SCALE GENOMIC DNA]</scope>
    <source>
        <strain evidence="7">ATCC BAA-1197 / DSM 17291 / Cas60314</strain>
    </source>
</reference>
<dbReference type="KEGG" id="tli:Tlie_1644"/>
<dbReference type="Gene3D" id="3.40.50.300">
    <property type="entry name" value="P-loop containing nucleotide triphosphate hydrolases"/>
    <property type="match status" value="1"/>
</dbReference>
<dbReference type="CDD" id="cd03225">
    <property type="entry name" value="ABC_cobalt_CbiO_domain1"/>
    <property type="match status" value="1"/>
</dbReference>
<dbReference type="Proteomes" id="UP000005868">
    <property type="component" value="Chromosome"/>
</dbReference>
<accession>G7V835</accession>
<gene>
    <name evidence="6" type="ordered locus">Tlie_1644</name>
</gene>
<dbReference type="GO" id="GO:0043190">
    <property type="term" value="C:ATP-binding cassette (ABC) transporter complex"/>
    <property type="evidence" value="ECO:0007669"/>
    <property type="project" value="TreeGrafter"/>
</dbReference>
<dbReference type="InterPro" id="IPR015856">
    <property type="entry name" value="ABC_transpr_CbiO/EcfA_su"/>
</dbReference>
<keyword evidence="2" id="KW-0813">Transport</keyword>
<evidence type="ECO:0000259" key="5">
    <source>
        <dbReference type="PROSITE" id="PS50893"/>
    </source>
</evidence>
<comment type="similarity">
    <text evidence="1">Belongs to the ABC transporter superfamily.</text>
</comment>
<feature type="domain" description="ABC transporter" evidence="5">
    <location>
        <begin position="5"/>
        <end position="225"/>
    </location>
</feature>
<dbReference type="InterPro" id="IPR050095">
    <property type="entry name" value="ECF_ABC_transporter_ATP-bd"/>
</dbReference>
<dbReference type="InterPro" id="IPR027417">
    <property type="entry name" value="P-loop_NTPase"/>
</dbReference>
<dbReference type="HOGENOM" id="CLU_000604_1_22_0"/>
<name>G7V835_THELD</name>
<dbReference type="PANTHER" id="PTHR43553:SF24">
    <property type="entry name" value="ENERGY-COUPLING FACTOR TRANSPORTER ATP-BINDING PROTEIN ECFA1"/>
    <property type="match status" value="1"/>
</dbReference>
<evidence type="ECO:0000256" key="2">
    <source>
        <dbReference type="ARBA" id="ARBA00022448"/>
    </source>
</evidence>
<keyword evidence="7" id="KW-1185">Reference proteome</keyword>
<sequence>MKELLELQNVVFSYPGEKKVLQGINLSVKPGEKIAIIGKNGSGKTTLFNVIMGLLKPTEGKILFMGKDIEDKQSLTFLRRKVGFLFQDPENQLFCPTLLEDVAFGPLNMGLPPTKAKEVALETLELVGLTSLASAPPYSLSEGQKKMGALAAILAMDPDLLLLDEPTSGLDETSQSKLEKILSESEKAMLIASHDMSFLAEHASKSFALSNGTLTPYDLGARTDA</sequence>